<evidence type="ECO:0000256" key="1">
    <source>
        <dbReference type="ARBA" id="ARBA00022737"/>
    </source>
</evidence>
<gene>
    <name evidence="5" type="ORF">MELIAE_LOCUS447</name>
</gene>
<accession>A0A9P0AQZ6</accession>
<evidence type="ECO:0000256" key="3">
    <source>
        <dbReference type="PROSITE-ProRule" id="PRU00023"/>
    </source>
</evidence>
<dbReference type="Gene3D" id="1.25.40.20">
    <property type="entry name" value="Ankyrin repeat-containing domain"/>
    <property type="match status" value="1"/>
</dbReference>
<evidence type="ECO:0008006" key="7">
    <source>
        <dbReference type="Google" id="ProtNLM"/>
    </source>
</evidence>
<evidence type="ECO:0000313" key="5">
    <source>
        <dbReference type="EMBL" id="CAH0546238.1"/>
    </source>
</evidence>
<dbReference type="PROSITE" id="PS50088">
    <property type="entry name" value="ANK_REPEAT"/>
    <property type="match status" value="2"/>
</dbReference>
<evidence type="ECO:0000256" key="2">
    <source>
        <dbReference type="ARBA" id="ARBA00023043"/>
    </source>
</evidence>
<dbReference type="InterPro" id="IPR036770">
    <property type="entry name" value="Ankyrin_rpt-contain_sf"/>
</dbReference>
<dbReference type="GO" id="GO:0085020">
    <property type="term" value="P:protein K6-linked ubiquitination"/>
    <property type="evidence" value="ECO:0007669"/>
    <property type="project" value="TreeGrafter"/>
</dbReference>
<dbReference type="OrthoDB" id="496981at2759"/>
<feature type="region of interest" description="Disordered" evidence="4">
    <location>
        <begin position="1"/>
        <end position="21"/>
    </location>
</feature>
<dbReference type="Proteomes" id="UP001154078">
    <property type="component" value="Chromosome 1"/>
</dbReference>
<dbReference type="AlphaFoldDB" id="A0A9P0AQZ6"/>
<keyword evidence="1" id="KW-0677">Repeat</keyword>
<dbReference type="EMBL" id="OV121132">
    <property type="protein sequence ID" value="CAH0546238.1"/>
    <property type="molecule type" value="Genomic_DNA"/>
</dbReference>
<dbReference type="InterPro" id="IPR002110">
    <property type="entry name" value="Ankyrin_rpt"/>
</dbReference>
<organism evidence="5 6">
    <name type="scientific">Brassicogethes aeneus</name>
    <name type="common">Rape pollen beetle</name>
    <name type="synonym">Meligethes aeneus</name>
    <dbReference type="NCBI Taxonomy" id="1431903"/>
    <lineage>
        <taxon>Eukaryota</taxon>
        <taxon>Metazoa</taxon>
        <taxon>Ecdysozoa</taxon>
        <taxon>Arthropoda</taxon>
        <taxon>Hexapoda</taxon>
        <taxon>Insecta</taxon>
        <taxon>Pterygota</taxon>
        <taxon>Neoptera</taxon>
        <taxon>Endopterygota</taxon>
        <taxon>Coleoptera</taxon>
        <taxon>Polyphaga</taxon>
        <taxon>Cucujiformia</taxon>
        <taxon>Nitidulidae</taxon>
        <taxon>Meligethinae</taxon>
        <taxon>Brassicogethes</taxon>
    </lineage>
</organism>
<dbReference type="SMART" id="SM00248">
    <property type="entry name" value="ANK"/>
    <property type="match status" value="3"/>
</dbReference>
<name>A0A9P0AQZ6_BRAAE</name>
<dbReference type="Pfam" id="PF12796">
    <property type="entry name" value="Ank_2"/>
    <property type="match status" value="1"/>
</dbReference>
<reference evidence="5" key="1">
    <citation type="submission" date="2021-12" db="EMBL/GenBank/DDBJ databases">
        <authorList>
            <person name="King R."/>
        </authorList>
    </citation>
    <scope>NUCLEOTIDE SEQUENCE</scope>
</reference>
<sequence>MSCTNSEIEDDEPQSKTQPSLWKPHITHMEFKAKKKVNPDELKVIKRAYTLNKTAIDQGIKLIQAVNYNNTQEVEKLLDSGVDPNSNDRELRSALHIAVSKGYADIVELLLNYGADPNKRDVIQNTPLHLAVCLPNLAVITKLINAKADVRSINLHGRNPLELASSKLTILQRGWREGAIEMVKLRSEIRQVIDLLFSLFTRGLDQVDKLNTSDLQLMKLSLDTKKPEELDDDMSKLLSDIEKFKIA</sequence>
<dbReference type="GO" id="GO:0004842">
    <property type="term" value="F:ubiquitin-protein transferase activity"/>
    <property type="evidence" value="ECO:0007669"/>
    <property type="project" value="TreeGrafter"/>
</dbReference>
<feature type="repeat" description="ANK" evidence="3">
    <location>
        <begin position="90"/>
        <end position="122"/>
    </location>
</feature>
<dbReference type="GO" id="GO:0070531">
    <property type="term" value="C:BRCA1-A complex"/>
    <property type="evidence" value="ECO:0007669"/>
    <property type="project" value="TreeGrafter"/>
</dbReference>
<dbReference type="GO" id="GO:0031436">
    <property type="term" value="C:BRCA1-BARD1 complex"/>
    <property type="evidence" value="ECO:0007669"/>
    <property type="project" value="TreeGrafter"/>
</dbReference>
<protein>
    <recommendedName>
        <fullName evidence="7">Ankyrin repeat domain-containing protein 54</fullName>
    </recommendedName>
</protein>
<dbReference type="SUPFAM" id="SSF48403">
    <property type="entry name" value="Ankyrin repeat"/>
    <property type="match status" value="1"/>
</dbReference>
<dbReference type="PROSITE" id="PS50297">
    <property type="entry name" value="ANK_REP_REGION"/>
    <property type="match status" value="1"/>
</dbReference>
<keyword evidence="2 3" id="KW-0040">ANK repeat</keyword>
<keyword evidence="6" id="KW-1185">Reference proteome</keyword>
<feature type="repeat" description="ANK" evidence="3">
    <location>
        <begin position="123"/>
        <end position="155"/>
    </location>
</feature>
<proteinExistence type="predicted"/>
<dbReference type="PANTHER" id="PTHR24171:SF8">
    <property type="entry name" value="BRCA1-ASSOCIATED RING DOMAIN PROTEIN 1"/>
    <property type="match status" value="1"/>
</dbReference>
<evidence type="ECO:0000256" key="4">
    <source>
        <dbReference type="SAM" id="MobiDB-lite"/>
    </source>
</evidence>
<dbReference type="PANTHER" id="PTHR24171">
    <property type="entry name" value="ANKYRIN REPEAT DOMAIN-CONTAINING PROTEIN 39-RELATED"/>
    <property type="match status" value="1"/>
</dbReference>
<evidence type="ECO:0000313" key="6">
    <source>
        <dbReference type="Proteomes" id="UP001154078"/>
    </source>
</evidence>